<dbReference type="PROSITE" id="PS50075">
    <property type="entry name" value="CARRIER"/>
    <property type="match status" value="1"/>
</dbReference>
<name>A0ABQ4EIF3_9ACTN</name>
<feature type="region of interest" description="Disordered" evidence="2">
    <location>
        <begin position="94"/>
        <end position="142"/>
    </location>
</feature>
<evidence type="ECO:0000256" key="1">
    <source>
        <dbReference type="ARBA" id="ARBA00001957"/>
    </source>
</evidence>
<comment type="cofactor">
    <cofactor evidence="1">
        <name>pantetheine 4'-phosphate</name>
        <dbReference type="ChEBI" id="CHEBI:47942"/>
    </cofactor>
</comment>
<proteinExistence type="predicted"/>
<evidence type="ECO:0000313" key="4">
    <source>
        <dbReference type="EMBL" id="GIG94506.1"/>
    </source>
</evidence>
<comment type="caution">
    <text evidence="4">The sequence shown here is derived from an EMBL/GenBank/DDBJ whole genome shotgun (WGS) entry which is preliminary data.</text>
</comment>
<dbReference type="EMBL" id="BONX01000005">
    <property type="protein sequence ID" value="GIG94506.1"/>
    <property type="molecule type" value="Genomic_DNA"/>
</dbReference>
<keyword evidence="5" id="KW-1185">Reference proteome</keyword>
<dbReference type="InterPro" id="IPR023213">
    <property type="entry name" value="CAT-like_dom_sf"/>
</dbReference>
<dbReference type="InterPro" id="IPR029058">
    <property type="entry name" value="AB_hydrolase_fold"/>
</dbReference>
<dbReference type="PANTHER" id="PTHR45527">
    <property type="entry name" value="NONRIBOSOMAL PEPTIDE SYNTHETASE"/>
    <property type="match status" value="1"/>
</dbReference>
<dbReference type="PANTHER" id="PTHR45527:SF1">
    <property type="entry name" value="FATTY ACID SYNTHASE"/>
    <property type="match status" value="1"/>
</dbReference>
<sequence length="590" mass="64096">MDRPEGSDRTPPTAQASDEVRVEQVLDVWSRVLGAGNLTAADNFFRLGGKSLQAAQAALLLQRATSRPVGLAAMLEHRDATHLAQIIGRLEPSPPVSATDVGTAPHLPVNLFQPEPRGAHTPPPNLRSDGPQGEVEKGSVSCDQERRLLRDRRYGTASDWRLDFGFEISGPVDVERLSRAVDGLLARHEVLRSRFYFDSSGQPHQEVMALRPGALSQTDLRNVESDHAESDVAQSFLAEPFDRAAGQVFRALLVRHTENLWHLLFSVDHLVCDLRSKEILLRDLSSFYGFPDAVGMADPVIPFRAFAAWQRTLSASPSGAALRRFWSDYLGSSLSDSPPVVTALSAATRGADALPDLPEHGGGRSAWFHSRLPAPPGGEPVGRVREGNRTPALVGLGALYLVLAALTGTRDHVVATPAANRENDDFSGTVGWLSSLIAVRATWSAGITVHEFLQTTTSAYVAALRHSQLSWSEIIRTCNPTGYASNPRSPEVYFDVLGSGPSETFRLGEASCRPLPPAGGYGGYPAFNMLVTLAEDGWQLSASVNEDLFSRSAAEHLLQGYSLALGWLLDPHDHWIDDRQRELARVLQGP</sequence>
<dbReference type="Pfam" id="PF00668">
    <property type="entry name" value="Condensation"/>
    <property type="match status" value="2"/>
</dbReference>
<dbReference type="Gene3D" id="3.30.559.30">
    <property type="entry name" value="Nonribosomal peptide synthetase, condensation domain"/>
    <property type="match status" value="1"/>
</dbReference>
<feature type="domain" description="Carrier" evidence="3">
    <location>
        <begin position="16"/>
        <end position="91"/>
    </location>
</feature>
<evidence type="ECO:0000313" key="5">
    <source>
        <dbReference type="Proteomes" id="UP000621500"/>
    </source>
</evidence>
<dbReference type="Proteomes" id="UP000621500">
    <property type="component" value="Unassembled WGS sequence"/>
</dbReference>
<evidence type="ECO:0000256" key="2">
    <source>
        <dbReference type="SAM" id="MobiDB-lite"/>
    </source>
</evidence>
<dbReference type="InterPro" id="IPR036736">
    <property type="entry name" value="ACP-like_sf"/>
</dbReference>
<dbReference type="Gene3D" id="3.30.559.10">
    <property type="entry name" value="Chloramphenicol acetyltransferase-like domain"/>
    <property type="match status" value="1"/>
</dbReference>
<reference evidence="4 5" key="1">
    <citation type="submission" date="2021-01" db="EMBL/GenBank/DDBJ databases">
        <title>Whole genome shotgun sequence of Plantactinospora mayteni NBRC 109088.</title>
        <authorList>
            <person name="Komaki H."/>
            <person name="Tamura T."/>
        </authorList>
    </citation>
    <scope>NUCLEOTIDE SEQUENCE [LARGE SCALE GENOMIC DNA]</scope>
    <source>
        <strain evidence="4 5">NBRC 109088</strain>
    </source>
</reference>
<evidence type="ECO:0000259" key="3">
    <source>
        <dbReference type="PROSITE" id="PS50075"/>
    </source>
</evidence>
<dbReference type="InterPro" id="IPR001242">
    <property type="entry name" value="Condensation_dom"/>
</dbReference>
<protein>
    <recommendedName>
        <fullName evidence="3">Carrier domain-containing protein</fullName>
    </recommendedName>
</protein>
<dbReference type="InterPro" id="IPR009081">
    <property type="entry name" value="PP-bd_ACP"/>
</dbReference>
<accession>A0ABQ4EIF3</accession>
<dbReference type="Gene3D" id="3.40.50.1820">
    <property type="entry name" value="alpha/beta hydrolase"/>
    <property type="match status" value="1"/>
</dbReference>
<gene>
    <name evidence="4" type="ORF">Pma05_10790</name>
</gene>
<dbReference type="Pfam" id="PF00550">
    <property type="entry name" value="PP-binding"/>
    <property type="match status" value="1"/>
</dbReference>
<dbReference type="SUPFAM" id="SSF47336">
    <property type="entry name" value="ACP-like"/>
    <property type="match status" value="1"/>
</dbReference>
<organism evidence="4 5">
    <name type="scientific">Plantactinospora mayteni</name>
    <dbReference type="NCBI Taxonomy" id="566021"/>
    <lineage>
        <taxon>Bacteria</taxon>
        <taxon>Bacillati</taxon>
        <taxon>Actinomycetota</taxon>
        <taxon>Actinomycetes</taxon>
        <taxon>Micromonosporales</taxon>
        <taxon>Micromonosporaceae</taxon>
        <taxon>Plantactinospora</taxon>
    </lineage>
</organism>
<dbReference type="SUPFAM" id="SSF52777">
    <property type="entry name" value="CoA-dependent acyltransferases"/>
    <property type="match status" value="2"/>
</dbReference>